<dbReference type="Gene3D" id="3.40.190.290">
    <property type="match status" value="1"/>
</dbReference>
<dbReference type="InterPro" id="IPR005119">
    <property type="entry name" value="LysR_subst-bd"/>
</dbReference>
<dbReference type="SUPFAM" id="SSF46785">
    <property type="entry name" value="Winged helix' DNA-binding domain"/>
    <property type="match status" value="1"/>
</dbReference>
<protein>
    <submittedName>
        <fullName evidence="6">LysR family transcriptional regulator</fullName>
    </submittedName>
</protein>
<dbReference type="GO" id="GO:0003700">
    <property type="term" value="F:DNA-binding transcription factor activity"/>
    <property type="evidence" value="ECO:0007669"/>
    <property type="project" value="InterPro"/>
</dbReference>
<dbReference type="Gene3D" id="1.10.10.10">
    <property type="entry name" value="Winged helix-like DNA-binding domain superfamily/Winged helix DNA-binding domain"/>
    <property type="match status" value="1"/>
</dbReference>
<evidence type="ECO:0000256" key="3">
    <source>
        <dbReference type="ARBA" id="ARBA00023125"/>
    </source>
</evidence>
<dbReference type="InterPro" id="IPR000847">
    <property type="entry name" value="LysR_HTH_N"/>
</dbReference>
<keyword evidence="5" id="KW-0804">Transcription</keyword>
<evidence type="ECO:0000313" key="7">
    <source>
        <dbReference type="Proteomes" id="UP000230886"/>
    </source>
</evidence>
<evidence type="ECO:0000313" key="6">
    <source>
        <dbReference type="EMBL" id="PCK25212.1"/>
    </source>
</evidence>
<dbReference type="GeneID" id="64142981"/>
<dbReference type="AlphaFoldDB" id="A0A1X0LZC1"/>
<dbReference type="PANTHER" id="PTHR30346:SF0">
    <property type="entry name" value="HCA OPERON TRANSCRIPTIONAL ACTIVATOR HCAR"/>
    <property type="match status" value="1"/>
</dbReference>
<dbReference type="InterPro" id="IPR036390">
    <property type="entry name" value="WH_DNA-bd_sf"/>
</dbReference>
<evidence type="ECO:0000256" key="5">
    <source>
        <dbReference type="ARBA" id="ARBA00023163"/>
    </source>
</evidence>
<accession>A0A1X0LZC1</accession>
<comment type="similarity">
    <text evidence="1">Belongs to the LysR transcriptional regulatory family.</text>
</comment>
<organism evidence="6 7">
    <name type="scientific">Rhodococcus qingshengii</name>
    <dbReference type="NCBI Taxonomy" id="334542"/>
    <lineage>
        <taxon>Bacteria</taxon>
        <taxon>Bacillati</taxon>
        <taxon>Actinomycetota</taxon>
        <taxon>Actinomycetes</taxon>
        <taxon>Mycobacteriales</taxon>
        <taxon>Nocardiaceae</taxon>
        <taxon>Rhodococcus</taxon>
        <taxon>Rhodococcus erythropolis group</taxon>
    </lineage>
</organism>
<accession>A0A2A5J780</accession>
<dbReference type="EMBL" id="NOVD01000018">
    <property type="protein sequence ID" value="PCK25212.1"/>
    <property type="molecule type" value="Genomic_DNA"/>
</dbReference>
<dbReference type="GO" id="GO:0003677">
    <property type="term" value="F:DNA binding"/>
    <property type="evidence" value="ECO:0007669"/>
    <property type="project" value="UniProtKB-KW"/>
</dbReference>
<dbReference type="FunFam" id="1.10.10.10:FF:000001">
    <property type="entry name" value="LysR family transcriptional regulator"/>
    <property type="match status" value="1"/>
</dbReference>
<keyword evidence="2" id="KW-0805">Transcription regulation</keyword>
<evidence type="ECO:0000256" key="2">
    <source>
        <dbReference type="ARBA" id="ARBA00023015"/>
    </source>
</evidence>
<dbReference type="PRINTS" id="PR00039">
    <property type="entry name" value="HTHLYSR"/>
</dbReference>
<comment type="caution">
    <text evidence="6">The sequence shown here is derived from an EMBL/GenBank/DDBJ whole genome shotgun (WGS) entry which is preliminary data.</text>
</comment>
<dbReference type="RefSeq" id="WP_030537198.1">
    <property type="nucleotide sequence ID" value="NZ_AP023172.1"/>
</dbReference>
<evidence type="ECO:0000256" key="4">
    <source>
        <dbReference type="ARBA" id="ARBA00023159"/>
    </source>
</evidence>
<dbReference type="KEGG" id="rqi:C1M55_26245"/>
<dbReference type="PROSITE" id="PS50931">
    <property type="entry name" value="HTH_LYSR"/>
    <property type="match status" value="1"/>
</dbReference>
<evidence type="ECO:0000256" key="1">
    <source>
        <dbReference type="ARBA" id="ARBA00009437"/>
    </source>
</evidence>
<proteinExistence type="inferred from homology"/>
<dbReference type="Proteomes" id="UP000230886">
    <property type="component" value="Unassembled WGS sequence"/>
</dbReference>
<dbReference type="Pfam" id="PF00126">
    <property type="entry name" value="HTH_1"/>
    <property type="match status" value="1"/>
</dbReference>
<sequence length="296" mass="31330">MDLRQIEYFLAVAGGESLSTAAQNLSVTKPSLSQGIRGLERELGVELFHRVGRGLVLTAAGRALVGPARQMTRSSAAAFDVAIGTADEPRGRLDICSAAHGLEGPIARIVADFRERWPAVTVRVGELPQGATSEQVLADGACEVVFSYWPPDMSALSTKVLGVNEYWLAVPSGVHPDVWPNGVKPAAGEPVSLTALPDLPVVGVLKHSRARLAIESSLQAAGARTRMSTELAQRETVGAFVFAGLGMAFMERSLAERSVASGAEIFPVEPAISLNYGVEFDPETLSPLGRLFVEGL</sequence>
<keyword evidence="4" id="KW-0010">Activator</keyword>
<keyword evidence="3" id="KW-0238">DNA-binding</keyword>
<reference evidence="6 7" key="1">
    <citation type="submission" date="2017-07" db="EMBL/GenBank/DDBJ databases">
        <title>Draft sequence of Rhodococcus enclensis 23b-28.</title>
        <authorList>
            <person name="Besaury L."/>
            <person name="Sancelme M."/>
            <person name="Amato P."/>
            <person name="Lallement A."/>
            <person name="Delort A.-M."/>
        </authorList>
    </citation>
    <scope>NUCLEOTIDE SEQUENCE [LARGE SCALE GENOMIC DNA]</scope>
    <source>
        <strain evidence="6 7">23b-28</strain>
    </source>
</reference>
<dbReference type="PANTHER" id="PTHR30346">
    <property type="entry name" value="TRANSCRIPTIONAL DUAL REGULATOR HCAR-RELATED"/>
    <property type="match status" value="1"/>
</dbReference>
<name>A0A1X0LZC1_RHOSG</name>
<gene>
    <name evidence="6" type="ORF">CHR55_21465</name>
</gene>
<dbReference type="CDD" id="cd05466">
    <property type="entry name" value="PBP2_LTTR_substrate"/>
    <property type="match status" value="1"/>
</dbReference>
<dbReference type="GO" id="GO:0032993">
    <property type="term" value="C:protein-DNA complex"/>
    <property type="evidence" value="ECO:0007669"/>
    <property type="project" value="TreeGrafter"/>
</dbReference>
<dbReference type="Pfam" id="PF03466">
    <property type="entry name" value="LysR_substrate"/>
    <property type="match status" value="1"/>
</dbReference>
<dbReference type="SUPFAM" id="SSF53850">
    <property type="entry name" value="Periplasmic binding protein-like II"/>
    <property type="match status" value="1"/>
</dbReference>
<dbReference type="InterPro" id="IPR036388">
    <property type="entry name" value="WH-like_DNA-bd_sf"/>
</dbReference>